<feature type="region of interest" description="Disordered" evidence="1">
    <location>
        <begin position="341"/>
        <end position="360"/>
    </location>
</feature>
<organism evidence="2 3">
    <name type="scientific">Perilla frutescens var. hirtella</name>
    <name type="common">Perilla citriodora</name>
    <name type="synonym">Perilla setoyensis</name>
    <dbReference type="NCBI Taxonomy" id="608512"/>
    <lineage>
        <taxon>Eukaryota</taxon>
        <taxon>Viridiplantae</taxon>
        <taxon>Streptophyta</taxon>
        <taxon>Embryophyta</taxon>
        <taxon>Tracheophyta</taxon>
        <taxon>Spermatophyta</taxon>
        <taxon>Magnoliopsida</taxon>
        <taxon>eudicotyledons</taxon>
        <taxon>Gunneridae</taxon>
        <taxon>Pentapetalae</taxon>
        <taxon>asterids</taxon>
        <taxon>lamiids</taxon>
        <taxon>Lamiales</taxon>
        <taxon>Lamiaceae</taxon>
        <taxon>Nepetoideae</taxon>
        <taxon>Elsholtzieae</taxon>
        <taxon>Perilla</taxon>
    </lineage>
</organism>
<comment type="caution">
    <text evidence="2">The sequence shown here is derived from an EMBL/GenBank/DDBJ whole genome shotgun (WGS) entry which is preliminary data.</text>
</comment>
<dbReference type="AlphaFoldDB" id="A0AAD4ILE7"/>
<keyword evidence="3" id="KW-1185">Reference proteome</keyword>
<feature type="compositionally biased region" description="Polar residues" evidence="1">
    <location>
        <begin position="13"/>
        <end position="29"/>
    </location>
</feature>
<protein>
    <submittedName>
        <fullName evidence="2">Uncharacterized protein</fullName>
    </submittedName>
</protein>
<dbReference type="PANTHER" id="PTHR34792:SF1">
    <property type="entry name" value="OS02G0121500 PROTEIN"/>
    <property type="match status" value="1"/>
</dbReference>
<feature type="region of interest" description="Disordered" evidence="1">
    <location>
        <begin position="1"/>
        <end position="30"/>
    </location>
</feature>
<accession>A0AAD4ILE7</accession>
<dbReference type="PANTHER" id="PTHR34792">
    <property type="entry name" value="OS02G0121500 PROTEIN"/>
    <property type="match status" value="1"/>
</dbReference>
<dbReference type="InterPro" id="IPR040305">
    <property type="entry name" value="At1g75730-like"/>
</dbReference>
<evidence type="ECO:0000256" key="1">
    <source>
        <dbReference type="SAM" id="MobiDB-lite"/>
    </source>
</evidence>
<evidence type="ECO:0000313" key="3">
    <source>
        <dbReference type="Proteomes" id="UP001190926"/>
    </source>
</evidence>
<evidence type="ECO:0000313" key="2">
    <source>
        <dbReference type="EMBL" id="KAH6754973.1"/>
    </source>
</evidence>
<gene>
    <name evidence="2" type="ORF">C2S53_019049</name>
</gene>
<proteinExistence type="predicted"/>
<name>A0AAD4ILE7_PERFH</name>
<dbReference type="Proteomes" id="UP001190926">
    <property type="component" value="Unassembled WGS sequence"/>
</dbReference>
<reference evidence="2 3" key="1">
    <citation type="journal article" date="2021" name="Nat. Commun.">
        <title>Incipient diploidization of the medicinal plant Perilla within 10,000 years.</title>
        <authorList>
            <person name="Zhang Y."/>
            <person name="Shen Q."/>
            <person name="Leng L."/>
            <person name="Zhang D."/>
            <person name="Chen S."/>
            <person name="Shi Y."/>
            <person name="Ning Z."/>
            <person name="Chen S."/>
        </authorList>
    </citation>
    <scope>NUCLEOTIDE SEQUENCE [LARGE SCALE GENOMIC DNA]</scope>
    <source>
        <strain evidence="3">cv. PC099</strain>
    </source>
</reference>
<dbReference type="EMBL" id="SDAM02029657">
    <property type="protein sequence ID" value="KAH6754973.1"/>
    <property type="molecule type" value="Genomic_DNA"/>
</dbReference>
<sequence>MGSVAFLGDDESQPSTSNDGKSGKSSTTLLDGCDAVNRASIPKKLRSAVKKRGRESIKSPLLISRKQNHVSTKVDTLKKDGAKKSKLNMKQGHITKDEKEVAETLYALAGMFSDANKSDQQGLDDEKPEIKSSATLEEGSLINAAQDTCPILQEETREMISKVTLMSHFPSNLVNSTTEDVKSQTIEAPQPEFFSSKKAVAPNASGDQSDLSPGSTSRLLVSILGSNQSREQEIHLDQVTASGVQYGNNCSSIDLSATGAVSSETNKSCLSARIPSLFESTKFSSKPCSIENKITTEKLTGIANKSSKSWKRCSAHVYISRLINVLRISDRKEGLLVQPTTQSTTCGGAELQPPEKSIHNQMPRINGRNGDAYFSAIDHFAAKKDSSETQNDILLHKRPIEDHQMASETSSLCSAKQGYDFLSLGTGIFCGSETSNSTNRAGCFREPPKQIHMPYMQSQNHSMFCSLPQNGYSSSFHVHNSALAAQQVQLAQYNSSMVNSNFTARTGQQTEMEMQQQKWAAQLQTHYNTGGGGMPRFPDWKSGGMDSASVLNYAHSLFPHLHAALGSKYQQLSPSQQQVMAINSSLPLSNTKRHHHNLHLGFERNGGVYHPENMAQLQLQLPCNQKL</sequence>